<evidence type="ECO:0000256" key="1">
    <source>
        <dbReference type="SAM" id="MobiDB-lite"/>
    </source>
</evidence>
<evidence type="ECO:0000313" key="3">
    <source>
        <dbReference type="Proteomes" id="UP001141327"/>
    </source>
</evidence>
<gene>
    <name evidence="2" type="ORF">PAPYR_11245</name>
</gene>
<name>A0ABQ8U9Y6_9EUKA</name>
<reference evidence="2" key="1">
    <citation type="journal article" date="2022" name="bioRxiv">
        <title>Genomics of Preaxostyla Flagellates Illuminates Evolutionary Transitions and the Path Towards Mitochondrial Loss.</title>
        <authorList>
            <person name="Novak L.V.F."/>
            <person name="Treitli S.C."/>
            <person name="Pyrih J."/>
            <person name="Halakuc P."/>
            <person name="Pipaliya S.V."/>
            <person name="Vacek V."/>
            <person name="Brzon O."/>
            <person name="Soukal P."/>
            <person name="Eme L."/>
            <person name="Dacks J.B."/>
            <person name="Karnkowska A."/>
            <person name="Elias M."/>
            <person name="Hampl V."/>
        </authorList>
    </citation>
    <scope>NUCLEOTIDE SEQUENCE</scope>
    <source>
        <strain evidence="2">RCP-MX</strain>
    </source>
</reference>
<organism evidence="2 3">
    <name type="scientific">Paratrimastix pyriformis</name>
    <dbReference type="NCBI Taxonomy" id="342808"/>
    <lineage>
        <taxon>Eukaryota</taxon>
        <taxon>Metamonada</taxon>
        <taxon>Preaxostyla</taxon>
        <taxon>Paratrimastigidae</taxon>
        <taxon>Paratrimastix</taxon>
    </lineage>
</organism>
<comment type="caution">
    <text evidence="2">The sequence shown here is derived from an EMBL/GenBank/DDBJ whole genome shotgun (WGS) entry which is preliminary data.</text>
</comment>
<evidence type="ECO:0000313" key="2">
    <source>
        <dbReference type="EMBL" id="KAJ4454129.1"/>
    </source>
</evidence>
<feature type="region of interest" description="Disordered" evidence="1">
    <location>
        <begin position="1"/>
        <end position="22"/>
    </location>
</feature>
<proteinExistence type="predicted"/>
<protein>
    <submittedName>
        <fullName evidence="2">Uncharacterized protein</fullName>
    </submittedName>
</protein>
<keyword evidence="3" id="KW-1185">Reference proteome</keyword>
<sequence>MTRIPVAKLPSVHPDDETRGEAPSSALITPLCRCGHWHKFQHCLPTGFAYNTEDQAKEQHRVKNRMETVFGVAPWIVS</sequence>
<dbReference type="Proteomes" id="UP001141327">
    <property type="component" value="Unassembled WGS sequence"/>
</dbReference>
<dbReference type="EMBL" id="JAPMOS010000183">
    <property type="protein sequence ID" value="KAJ4454129.1"/>
    <property type="molecule type" value="Genomic_DNA"/>
</dbReference>
<accession>A0ABQ8U9Y6</accession>